<proteinExistence type="predicted"/>
<organism evidence="1 2">
    <name type="scientific">Marinicella sediminis</name>
    <dbReference type="NCBI Taxonomy" id="1792834"/>
    <lineage>
        <taxon>Bacteria</taxon>
        <taxon>Pseudomonadati</taxon>
        <taxon>Pseudomonadota</taxon>
        <taxon>Gammaproteobacteria</taxon>
        <taxon>Lysobacterales</taxon>
        <taxon>Marinicellaceae</taxon>
        <taxon>Marinicella</taxon>
    </lineage>
</organism>
<name>A0ABV7JCL1_9GAMM</name>
<comment type="caution">
    <text evidence="1">The sequence shown here is derived from an EMBL/GenBank/DDBJ whole genome shotgun (WGS) entry which is preliminary data.</text>
</comment>
<dbReference type="Gene3D" id="3.30.700.10">
    <property type="entry name" value="Glycoprotein, Type 4 Pilin"/>
    <property type="match status" value="1"/>
</dbReference>
<gene>
    <name evidence="1" type="ORF">ACFODZ_06875</name>
</gene>
<dbReference type="InterPro" id="IPR045584">
    <property type="entry name" value="Pilin-like"/>
</dbReference>
<dbReference type="Proteomes" id="UP001595533">
    <property type="component" value="Unassembled WGS sequence"/>
</dbReference>
<evidence type="ECO:0000313" key="1">
    <source>
        <dbReference type="EMBL" id="MFC3193958.1"/>
    </source>
</evidence>
<accession>A0ABV7JCL1</accession>
<evidence type="ECO:0000313" key="2">
    <source>
        <dbReference type="Proteomes" id="UP001595533"/>
    </source>
</evidence>
<protein>
    <submittedName>
        <fullName evidence="1">Uncharacterized protein</fullName>
    </submittedName>
</protein>
<dbReference type="SUPFAM" id="SSF54523">
    <property type="entry name" value="Pili subunits"/>
    <property type="match status" value="1"/>
</dbReference>
<dbReference type="EMBL" id="JBHRTS010000003">
    <property type="protein sequence ID" value="MFC3193958.1"/>
    <property type="molecule type" value="Genomic_DNA"/>
</dbReference>
<sequence length="710" mass="79584">MYSKGMILLVMLVSLTGCDEHISKEQVLTDVNRDTQPVKQAWLRNHLPDHTLGYLNVPTPWNYLFDAKNDVLHQVQSTAVHQQQTRDIIQGYRDNYLHLVPAQYQELIELVLVKMDTSLELALINYAEAALLPNVAVGTRFKNLSATQLLTQVEQLLAVMAPGTIIEAVDGESIWSFKINAIQSWMRYDESTGQMLILSGMGANAQRLSALWTEPSGDRLQAIQNLDMQSDPSGLNFRSWWAPARIYQLAGAFVPPDDHQKIAYLGLDQIDYVWVGSESARGQAALAMHLLMPETGFRLALPRAEDWYDIELAGIPDSVIQITMPTTGQVAQAKTFLKTDQWNVSEAAYDELAFFRDFEELMGFGFADMFDAYEQQFYVVSDQSGSWMAVKIRDRTLYAELDSQSNLALGISPSQRSLSGVMINEAHFSLWQKVFAGSTSAANNKNAEQISQFLGLFKDHIYWYEADDVVYLSYLPQVLAEKKLSKHKVNLSAWLTANQGSNWNAAILAFGKDVKGLPRDIYHRYLRLIQALADLAQVEVDLFAFPTARELNLPDSGRINLTVSSDAEKLSLRFAYEHSFAEGLFYGEGTVLLATAGILAATAIPAYNDYLLRAKIGNRLTALADTKTSINEHFISRQSFTGVNESLNLSAQGLLFDEEQAVLMVPLVDLDERFGTDDYIYMKADGTESFVIEWVCYSDIQQNLLPAACR</sequence>
<keyword evidence="2" id="KW-1185">Reference proteome</keyword>
<dbReference type="RefSeq" id="WP_077412167.1">
    <property type="nucleotide sequence ID" value="NZ_JBHRTS010000003.1"/>
</dbReference>
<reference evidence="2" key="1">
    <citation type="journal article" date="2019" name="Int. J. Syst. Evol. Microbiol.">
        <title>The Global Catalogue of Microorganisms (GCM) 10K type strain sequencing project: providing services to taxonomists for standard genome sequencing and annotation.</title>
        <authorList>
            <consortium name="The Broad Institute Genomics Platform"/>
            <consortium name="The Broad Institute Genome Sequencing Center for Infectious Disease"/>
            <person name="Wu L."/>
            <person name="Ma J."/>
        </authorList>
    </citation>
    <scope>NUCLEOTIDE SEQUENCE [LARGE SCALE GENOMIC DNA]</scope>
    <source>
        <strain evidence="2">KCTC 42953</strain>
    </source>
</reference>
<dbReference type="PROSITE" id="PS51257">
    <property type="entry name" value="PROKAR_LIPOPROTEIN"/>
    <property type="match status" value="1"/>
</dbReference>